<dbReference type="OrthoDB" id="5073347at2"/>
<keyword evidence="1" id="KW-0812">Transmembrane</keyword>
<evidence type="ECO:0000256" key="1">
    <source>
        <dbReference type="SAM" id="Phobius"/>
    </source>
</evidence>
<evidence type="ECO:0000313" key="3">
    <source>
        <dbReference type="Proteomes" id="UP000190857"/>
    </source>
</evidence>
<sequence>MTTGAALVVRYDEARRASAETTLHKLARGQGISMLALGVLLGLLIVVPFGAALIETNDTDVVLILAAIALLLVPITLGVLGVRQLRRQPRLPEIAVTITSTAVTFPAMDRPSGLAPRIRAEEWARDGTSASIIPASGLQGSRIEFTRQDAGKRRRRSIATGTVDVDPRVIVDALRGSHTP</sequence>
<reference evidence="2 3" key="1">
    <citation type="submission" date="2017-02" db="EMBL/GenBank/DDBJ databases">
        <authorList>
            <person name="Peterson S.W."/>
        </authorList>
    </citation>
    <scope>NUCLEOTIDE SEQUENCE [LARGE SCALE GENOMIC DNA]</scope>
    <source>
        <strain evidence="2 3">VKM Ac-2059</strain>
    </source>
</reference>
<dbReference type="EMBL" id="FUZP01000001">
    <property type="protein sequence ID" value="SKC36442.1"/>
    <property type="molecule type" value="Genomic_DNA"/>
</dbReference>
<feature type="transmembrane region" description="Helical" evidence="1">
    <location>
        <begin position="34"/>
        <end position="55"/>
    </location>
</feature>
<gene>
    <name evidence="2" type="ORF">SAMN06309945_0194</name>
</gene>
<protein>
    <submittedName>
        <fullName evidence="2">Uncharacterized protein</fullName>
    </submittedName>
</protein>
<accession>A0A1T5IBS6</accession>
<name>A0A1T5IBS6_9MICO</name>
<dbReference type="RefSeq" id="WP_079726437.1">
    <property type="nucleotide sequence ID" value="NZ_FUZP01000001.1"/>
</dbReference>
<keyword evidence="3" id="KW-1185">Reference proteome</keyword>
<proteinExistence type="predicted"/>
<organism evidence="2 3">
    <name type="scientific">Okibacterium fritillariae</name>
    <dbReference type="NCBI Taxonomy" id="123320"/>
    <lineage>
        <taxon>Bacteria</taxon>
        <taxon>Bacillati</taxon>
        <taxon>Actinomycetota</taxon>
        <taxon>Actinomycetes</taxon>
        <taxon>Micrococcales</taxon>
        <taxon>Microbacteriaceae</taxon>
        <taxon>Okibacterium</taxon>
    </lineage>
</organism>
<keyword evidence="1" id="KW-0472">Membrane</keyword>
<dbReference type="AlphaFoldDB" id="A0A1T5IBS6"/>
<dbReference type="Proteomes" id="UP000190857">
    <property type="component" value="Unassembled WGS sequence"/>
</dbReference>
<feature type="transmembrane region" description="Helical" evidence="1">
    <location>
        <begin position="61"/>
        <end position="82"/>
    </location>
</feature>
<evidence type="ECO:0000313" key="2">
    <source>
        <dbReference type="EMBL" id="SKC36442.1"/>
    </source>
</evidence>
<keyword evidence="1" id="KW-1133">Transmembrane helix</keyword>